<dbReference type="InParanoid" id="G5A9G1"/>
<feature type="transmembrane region" description="Helical" evidence="1">
    <location>
        <begin position="101"/>
        <end position="120"/>
    </location>
</feature>
<organism evidence="2 3">
    <name type="scientific">Phytophthora sojae (strain P6497)</name>
    <name type="common">Soybean stem and root rot agent</name>
    <name type="synonym">Phytophthora megasperma f. sp. glycines</name>
    <dbReference type="NCBI Taxonomy" id="1094619"/>
    <lineage>
        <taxon>Eukaryota</taxon>
        <taxon>Sar</taxon>
        <taxon>Stramenopiles</taxon>
        <taxon>Oomycota</taxon>
        <taxon>Peronosporomycetes</taxon>
        <taxon>Peronosporales</taxon>
        <taxon>Peronosporaceae</taxon>
        <taxon>Phytophthora</taxon>
    </lineage>
</organism>
<reference evidence="2 3" key="1">
    <citation type="journal article" date="2006" name="Science">
        <title>Phytophthora genome sequences uncover evolutionary origins and mechanisms of pathogenesis.</title>
        <authorList>
            <person name="Tyler B.M."/>
            <person name="Tripathy S."/>
            <person name="Zhang X."/>
            <person name="Dehal P."/>
            <person name="Jiang R.H."/>
            <person name="Aerts A."/>
            <person name="Arredondo F.D."/>
            <person name="Baxter L."/>
            <person name="Bensasson D."/>
            <person name="Beynon J.L."/>
            <person name="Chapman J."/>
            <person name="Damasceno C.M."/>
            <person name="Dorrance A.E."/>
            <person name="Dou D."/>
            <person name="Dickerman A.W."/>
            <person name="Dubchak I.L."/>
            <person name="Garbelotto M."/>
            <person name="Gijzen M."/>
            <person name="Gordon S.G."/>
            <person name="Govers F."/>
            <person name="Grunwald N.J."/>
            <person name="Huang W."/>
            <person name="Ivors K.L."/>
            <person name="Jones R.W."/>
            <person name="Kamoun S."/>
            <person name="Krampis K."/>
            <person name="Lamour K.H."/>
            <person name="Lee M.K."/>
            <person name="McDonald W.H."/>
            <person name="Medina M."/>
            <person name="Meijer H.J."/>
            <person name="Nordberg E.K."/>
            <person name="Maclean D.J."/>
            <person name="Ospina-Giraldo M.D."/>
            <person name="Morris P.F."/>
            <person name="Phuntumart V."/>
            <person name="Putnam N.H."/>
            <person name="Rash S."/>
            <person name="Rose J.K."/>
            <person name="Sakihama Y."/>
            <person name="Salamov A.A."/>
            <person name="Savidor A."/>
            <person name="Scheuring C.F."/>
            <person name="Smith B.M."/>
            <person name="Sobral B.W."/>
            <person name="Terry A."/>
            <person name="Torto-Alalibo T.A."/>
            <person name="Win J."/>
            <person name="Xu Z."/>
            <person name="Zhang H."/>
            <person name="Grigoriev I.V."/>
            <person name="Rokhsar D.S."/>
            <person name="Boore J.L."/>
        </authorList>
    </citation>
    <scope>NUCLEOTIDE SEQUENCE [LARGE SCALE GENOMIC DNA]</scope>
    <source>
        <strain evidence="2 3">P6497</strain>
    </source>
</reference>
<dbReference type="Proteomes" id="UP000002640">
    <property type="component" value="Unassembled WGS sequence"/>
</dbReference>
<dbReference type="AlphaFoldDB" id="G5A9G1"/>
<keyword evidence="3" id="KW-1185">Reference proteome</keyword>
<protein>
    <submittedName>
        <fullName evidence="2">Uncharacterized protein</fullName>
    </submittedName>
</protein>
<keyword evidence="1" id="KW-1133">Transmembrane helix</keyword>
<dbReference type="EMBL" id="JH159161">
    <property type="protein sequence ID" value="EGZ08536.1"/>
    <property type="molecule type" value="Genomic_DNA"/>
</dbReference>
<dbReference type="GeneID" id="20644292"/>
<evidence type="ECO:0000313" key="2">
    <source>
        <dbReference type="EMBL" id="EGZ08536.1"/>
    </source>
</evidence>
<name>G5A9G1_PHYSP</name>
<gene>
    <name evidence="2" type="ORF">PHYSODRAFT_319155</name>
</gene>
<feature type="transmembrane region" description="Helical" evidence="1">
    <location>
        <begin position="6"/>
        <end position="25"/>
    </location>
</feature>
<keyword evidence="1" id="KW-0472">Membrane</keyword>
<dbReference type="OMA" id="GSSIRWH"/>
<proteinExistence type="predicted"/>
<evidence type="ECO:0000256" key="1">
    <source>
        <dbReference type="SAM" id="Phobius"/>
    </source>
</evidence>
<dbReference type="RefSeq" id="XP_009536708.1">
    <property type="nucleotide sequence ID" value="XM_009538413.1"/>
</dbReference>
<sequence length="190" mass="19942">MADEWLVDIALILCVNAAVLLLCWLRGAPSSTGLRISSDTRRAAASPNGHASFLYAAFPGHFSSGLCGEDLQLAGGVVLAVAVTAAVAAEVEAMESWGAELALGLSLNIAVVAYCWVSGWRPVDTGSSIRWHDAQRDEEQTDDEDRADEILWSGGVETTAGLVIAVAVMVAVAMEIAAETGARATAYSRY</sequence>
<accession>G5A9G1</accession>
<dbReference type="KEGG" id="psoj:PHYSODRAFT_319155"/>
<keyword evidence="1" id="KW-0812">Transmembrane</keyword>
<evidence type="ECO:0000313" key="3">
    <source>
        <dbReference type="Proteomes" id="UP000002640"/>
    </source>
</evidence>